<keyword evidence="2" id="KW-0548">Nucleotidyltransferase</keyword>
<feature type="compositionally biased region" description="Low complexity" evidence="15">
    <location>
        <begin position="213"/>
        <end position="225"/>
    </location>
</feature>
<protein>
    <recommendedName>
        <fullName evidence="16">Integrase catalytic domain-containing protein</fullName>
    </recommendedName>
</protein>
<keyword evidence="11" id="KW-0808">Transferase</keyword>
<keyword evidence="1" id="KW-0815">Transposition</keyword>
<evidence type="ECO:0000256" key="6">
    <source>
        <dbReference type="ARBA" id="ARBA00022801"/>
    </source>
</evidence>
<dbReference type="GO" id="GO:0003964">
    <property type="term" value="F:RNA-directed DNA polymerase activity"/>
    <property type="evidence" value="ECO:0007669"/>
    <property type="project" value="UniProtKB-KW"/>
</dbReference>
<evidence type="ECO:0000256" key="13">
    <source>
        <dbReference type="ARBA" id="ARBA00048173"/>
    </source>
</evidence>
<evidence type="ECO:0000313" key="17">
    <source>
        <dbReference type="EMBL" id="PLW53498.1"/>
    </source>
</evidence>
<dbReference type="GO" id="GO:0003723">
    <property type="term" value="F:RNA binding"/>
    <property type="evidence" value="ECO:0007669"/>
    <property type="project" value="UniProtKB-KW"/>
</dbReference>
<dbReference type="GO" id="GO:0046872">
    <property type="term" value="F:metal ion binding"/>
    <property type="evidence" value="ECO:0007669"/>
    <property type="project" value="UniProtKB-KW"/>
</dbReference>
<dbReference type="STRING" id="200324.A0A2N5VU21"/>
<dbReference type="EMBL" id="PGCJ01000060">
    <property type="protein sequence ID" value="PLW53498.1"/>
    <property type="molecule type" value="Genomic_DNA"/>
</dbReference>
<evidence type="ECO:0000256" key="3">
    <source>
        <dbReference type="ARBA" id="ARBA00022722"/>
    </source>
</evidence>
<accession>A0A2N5VU21</accession>
<evidence type="ECO:0000256" key="11">
    <source>
        <dbReference type="ARBA" id="ARBA00022932"/>
    </source>
</evidence>
<dbReference type="AlphaFoldDB" id="A0A2N5VU21"/>
<gene>
    <name evidence="17" type="ORF">PCANC_07210</name>
</gene>
<evidence type="ECO:0000256" key="10">
    <source>
        <dbReference type="ARBA" id="ARBA00022918"/>
    </source>
</evidence>
<evidence type="ECO:0000313" key="18">
    <source>
        <dbReference type="Proteomes" id="UP000235388"/>
    </source>
</evidence>
<dbReference type="GO" id="GO:0003887">
    <property type="term" value="F:DNA-directed DNA polymerase activity"/>
    <property type="evidence" value="ECO:0007669"/>
    <property type="project" value="UniProtKB-KW"/>
</dbReference>
<dbReference type="OrthoDB" id="3257332at2759"/>
<keyword evidence="7" id="KW-0460">Magnesium</keyword>
<keyword evidence="11" id="KW-0239">DNA-directed DNA polymerase</keyword>
<feature type="domain" description="Integrase catalytic" evidence="16">
    <location>
        <begin position="1"/>
        <end position="145"/>
    </location>
</feature>
<dbReference type="Pfam" id="PF00665">
    <property type="entry name" value="rve"/>
    <property type="match status" value="1"/>
</dbReference>
<evidence type="ECO:0000256" key="12">
    <source>
        <dbReference type="ARBA" id="ARBA00023172"/>
    </source>
</evidence>
<comment type="catalytic activity">
    <reaction evidence="13">
        <text>DNA(n) + a 2'-deoxyribonucleoside 5'-triphosphate = DNA(n+1) + diphosphate</text>
        <dbReference type="Rhea" id="RHEA:22508"/>
        <dbReference type="Rhea" id="RHEA-COMP:17339"/>
        <dbReference type="Rhea" id="RHEA-COMP:17340"/>
        <dbReference type="ChEBI" id="CHEBI:33019"/>
        <dbReference type="ChEBI" id="CHEBI:61560"/>
        <dbReference type="ChEBI" id="CHEBI:173112"/>
        <dbReference type="EC" id="2.7.7.49"/>
    </reaction>
</comment>
<keyword evidence="10" id="KW-0695">RNA-directed DNA polymerase</keyword>
<keyword evidence="8" id="KW-0694">RNA-binding</keyword>
<keyword evidence="18" id="KW-1185">Reference proteome</keyword>
<dbReference type="PROSITE" id="PS50994">
    <property type="entry name" value="INTEGRASE"/>
    <property type="match status" value="1"/>
</dbReference>
<dbReference type="InterPro" id="IPR036397">
    <property type="entry name" value="RNaseH_sf"/>
</dbReference>
<dbReference type="Proteomes" id="UP000235388">
    <property type="component" value="Unassembled WGS sequence"/>
</dbReference>
<dbReference type="GO" id="GO:0005634">
    <property type="term" value="C:nucleus"/>
    <property type="evidence" value="ECO:0007669"/>
    <property type="project" value="UniProtKB-ARBA"/>
</dbReference>
<keyword evidence="12" id="KW-0233">DNA recombination</keyword>
<dbReference type="PANTHER" id="PTHR42648">
    <property type="entry name" value="TRANSPOSASE, PUTATIVE-RELATED"/>
    <property type="match status" value="1"/>
</dbReference>
<dbReference type="InterPro" id="IPR039537">
    <property type="entry name" value="Retrotran_Ty1/copia-like"/>
</dbReference>
<keyword evidence="3" id="KW-0540">Nuclease</keyword>
<evidence type="ECO:0000259" key="16">
    <source>
        <dbReference type="PROSITE" id="PS50994"/>
    </source>
</evidence>
<evidence type="ECO:0000256" key="15">
    <source>
        <dbReference type="SAM" id="MobiDB-lite"/>
    </source>
</evidence>
<evidence type="ECO:0000256" key="8">
    <source>
        <dbReference type="ARBA" id="ARBA00022884"/>
    </source>
</evidence>
<keyword evidence="5" id="KW-0255">Endonuclease</keyword>
<dbReference type="GO" id="GO:0004519">
    <property type="term" value="F:endonuclease activity"/>
    <property type="evidence" value="ECO:0007669"/>
    <property type="project" value="UniProtKB-KW"/>
</dbReference>
<organism evidence="17 18">
    <name type="scientific">Puccinia coronata f. sp. avenae</name>
    <dbReference type="NCBI Taxonomy" id="200324"/>
    <lineage>
        <taxon>Eukaryota</taxon>
        <taxon>Fungi</taxon>
        <taxon>Dikarya</taxon>
        <taxon>Basidiomycota</taxon>
        <taxon>Pucciniomycotina</taxon>
        <taxon>Pucciniomycetes</taxon>
        <taxon>Pucciniales</taxon>
        <taxon>Pucciniaceae</taxon>
        <taxon>Puccinia</taxon>
    </lineage>
</organism>
<sequence length="319" mass="36177">MTGNYVGNLPSLDCTRFCAAIPIKLKSDVAGVIAFLIDIEAKRFGYYPTTIHLDRGSEFINSTLKEFCASHLIKQRVSDPYTPQQNGLAERFNRTILESMRTILEDSGVDKRFWNEVAKVSFLTLNQIPAHRSKKSPFELFKGRTLPLDYFWPIGNRVSYVILPEQSFSKLQPKVVETKNVQFLDYTPSANKPSNWDISVDESPILNEEEGASEPTASSESSSSNSDEEVILALVPDSQSTPTPDPIIESTRVLRDRTAQVKLVKYTYLTAEPKSFIVAMNSKEKERWKKAADEELSNIKHHEVWEDFSEIPDSFLRTT</sequence>
<keyword evidence="4" id="KW-0479">Metal-binding</keyword>
<dbReference type="Gene3D" id="3.30.420.10">
    <property type="entry name" value="Ribonuclease H-like superfamily/Ribonuclease H"/>
    <property type="match status" value="1"/>
</dbReference>
<reference evidence="17 18" key="1">
    <citation type="submission" date="2017-11" db="EMBL/GenBank/DDBJ databases">
        <title>De novo assembly and phasing of dikaryotic genomes from two isolates of Puccinia coronata f. sp. avenae, the causal agent of oat crown rust.</title>
        <authorList>
            <person name="Miller M.E."/>
            <person name="Zhang Y."/>
            <person name="Omidvar V."/>
            <person name="Sperschneider J."/>
            <person name="Schwessinger B."/>
            <person name="Raley C."/>
            <person name="Palmer J.M."/>
            <person name="Garnica D."/>
            <person name="Upadhyaya N."/>
            <person name="Rathjen J."/>
            <person name="Taylor J.M."/>
            <person name="Park R.F."/>
            <person name="Dodds P.N."/>
            <person name="Hirsch C.D."/>
            <person name="Kianian S.F."/>
            <person name="Figueroa M."/>
        </authorList>
    </citation>
    <scope>NUCLEOTIDE SEQUENCE [LARGE SCALE GENOMIC DNA]</scope>
    <source>
        <strain evidence="17">12NC29</strain>
    </source>
</reference>
<dbReference type="GO" id="GO:0016787">
    <property type="term" value="F:hydrolase activity"/>
    <property type="evidence" value="ECO:0007669"/>
    <property type="project" value="UniProtKB-KW"/>
</dbReference>
<proteinExistence type="predicted"/>
<keyword evidence="6" id="KW-0378">Hydrolase</keyword>
<evidence type="ECO:0000256" key="1">
    <source>
        <dbReference type="ARBA" id="ARBA00022578"/>
    </source>
</evidence>
<keyword evidence="9" id="KW-0229">DNA integration</keyword>
<evidence type="ECO:0000256" key="9">
    <source>
        <dbReference type="ARBA" id="ARBA00022908"/>
    </source>
</evidence>
<evidence type="ECO:0000256" key="7">
    <source>
        <dbReference type="ARBA" id="ARBA00022842"/>
    </source>
</evidence>
<evidence type="ECO:0000256" key="14">
    <source>
        <dbReference type="ARBA" id="ARBA00049244"/>
    </source>
</evidence>
<feature type="region of interest" description="Disordered" evidence="15">
    <location>
        <begin position="208"/>
        <end position="228"/>
    </location>
</feature>
<comment type="caution">
    <text evidence="17">The sequence shown here is derived from an EMBL/GenBank/DDBJ whole genome shotgun (WGS) entry which is preliminary data.</text>
</comment>
<evidence type="ECO:0000256" key="2">
    <source>
        <dbReference type="ARBA" id="ARBA00022695"/>
    </source>
</evidence>
<comment type="catalytic activity">
    <reaction evidence="14">
        <text>DNA(n) + a 2'-deoxyribonucleoside 5'-triphosphate = DNA(n+1) + diphosphate</text>
        <dbReference type="Rhea" id="RHEA:22508"/>
        <dbReference type="Rhea" id="RHEA-COMP:17339"/>
        <dbReference type="Rhea" id="RHEA-COMP:17340"/>
        <dbReference type="ChEBI" id="CHEBI:33019"/>
        <dbReference type="ChEBI" id="CHEBI:61560"/>
        <dbReference type="ChEBI" id="CHEBI:173112"/>
        <dbReference type="EC" id="2.7.7.7"/>
    </reaction>
</comment>
<dbReference type="InterPro" id="IPR001584">
    <property type="entry name" value="Integrase_cat-core"/>
</dbReference>
<dbReference type="GO" id="GO:0032196">
    <property type="term" value="P:transposition"/>
    <property type="evidence" value="ECO:0007669"/>
    <property type="project" value="UniProtKB-KW"/>
</dbReference>
<dbReference type="GO" id="GO:0006310">
    <property type="term" value="P:DNA recombination"/>
    <property type="evidence" value="ECO:0007669"/>
    <property type="project" value="UniProtKB-KW"/>
</dbReference>
<evidence type="ECO:0000256" key="5">
    <source>
        <dbReference type="ARBA" id="ARBA00022759"/>
    </source>
</evidence>
<evidence type="ECO:0000256" key="4">
    <source>
        <dbReference type="ARBA" id="ARBA00022723"/>
    </source>
</evidence>
<dbReference type="GO" id="GO:0015074">
    <property type="term" value="P:DNA integration"/>
    <property type="evidence" value="ECO:0007669"/>
    <property type="project" value="UniProtKB-KW"/>
</dbReference>
<dbReference type="PANTHER" id="PTHR42648:SF11">
    <property type="entry name" value="TRANSPOSON TY4-P GAG-POL POLYPROTEIN"/>
    <property type="match status" value="1"/>
</dbReference>
<name>A0A2N5VU21_9BASI</name>
<dbReference type="InterPro" id="IPR012337">
    <property type="entry name" value="RNaseH-like_sf"/>
</dbReference>
<dbReference type="SUPFAM" id="SSF53098">
    <property type="entry name" value="Ribonuclease H-like"/>
    <property type="match status" value="1"/>
</dbReference>